<proteinExistence type="predicted"/>
<accession>A0ABS7D0P6</accession>
<dbReference type="RefSeq" id="WP_219870384.1">
    <property type="nucleotide sequence ID" value="NZ_JAHZIJ010000001.1"/>
</dbReference>
<reference evidence="1 2" key="1">
    <citation type="submission" date="2021-07" db="EMBL/GenBank/DDBJ databases">
        <title>Paenibacillus radiodurans sp. nov., isolated from the southeastern edge of Tengger Desert.</title>
        <authorList>
            <person name="Zhang G."/>
        </authorList>
    </citation>
    <scope>NUCLEOTIDE SEQUENCE [LARGE SCALE GENOMIC DNA]</scope>
    <source>
        <strain evidence="1 2">DT7-4</strain>
    </source>
</reference>
<evidence type="ECO:0000313" key="2">
    <source>
        <dbReference type="Proteomes" id="UP000812277"/>
    </source>
</evidence>
<name>A0ABS7D0P6_9BACL</name>
<keyword evidence="2" id="KW-1185">Reference proteome</keyword>
<comment type="caution">
    <text evidence="1">The sequence shown here is derived from an EMBL/GenBank/DDBJ whole genome shotgun (WGS) entry which is preliminary data.</text>
</comment>
<dbReference type="EMBL" id="JAHZIJ010000001">
    <property type="protein sequence ID" value="MBW7473127.1"/>
    <property type="molecule type" value="Genomic_DNA"/>
</dbReference>
<protein>
    <submittedName>
        <fullName evidence="1">Uncharacterized protein</fullName>
    </submittedName>
</protein>
<sequence length="63" mass="6688">MAESRSSCSIERTAIVISVGQNHVVAAVNGKNINIPASKVVPSVKPDDRIQWNGSLWTVIGEG</sequence>
<gene>
    <name evidence="1" type="ORF">K0T92_00055</name>
</gene>
<evidence type="ECO:0000313" key="1">
    <source>
        <dbReference type="EMBL" id="MBW7473127.1"/>
    </source>
</evidence>
<dbReference type="Proteomes" id="UP000812277">
    <property type="component" value="Unassembled WGS sequence"/>
</dbReference>
<organism evidence="1 2">
    <name type="scientific">Paenibacillus oenotherae</name>
    <dbReference type="NCBI Taxonomy" id="1435645"/>
    <lineage>
        <taxon>Bacteria</taxon>
        <taxon>Bacillati</taxon>
        <taxon>Bacillota</taxon>
        <taxon>Bacilli</taxon>
        <taxon>Bacillales</taxon>
        <taxon>Paenibacillaceae</taxon>
        <taxon>Paenibacillus</taxon>
    </lineage>
</organism>